<accession>A0A7Y8Y1U5</accession>
<evidence type="ECO:0000313" key="2">
    <source>
        <dbReference type="EMBL" id="NYA70318.1"/>
    </source>
</evidence>
<dbReference type="AlphaFoldDB" id="A0A7Y8Y1U5"/>
<protein>
    <recommendedName>
        <fullName evidence="4">Secreted protein</fullName>
    </recommendedName>
</protein>
<keyword evidence="1" id="KW-0732">Signal</keyword>
<gene>
    <name evidence="2" type="ORF">HZF10_05255</name>
</gene>
<feature type="chain" id="PRO_5030520360" description="Secreted protein" evidence="1">
    <location>
        <begin position="18"/>
        <end position="215"/>
    </location>
</feature>
<dbReference type="Proteomes" id="UP000535020">
    <property type="component" value="Unassembled WGS sequence"/>
</dbReference>
<evidence type="ECO:0008006" key="4">
    <source>
        <dbReference type="Google" id="ProtNLM"/>
    </source>
</evidence>
<evidence type="ECO:0000256" key="1">
    <source>
        <dbReference type="SAM" id="SignalP"/>
    </source>
</evidence>
<reference evidence="2 3" key="1">
    <citation type="submission" date="2020-07" db="EMBL/GenBank/DDBJ databases">
        <authorList>
            <person name="Sun Q."/>
        </authorList>
    </citation>
    <scope>NUCLEOTIDE SEQUENCE [LARGE SCALE GENOMIC DNA]</scope>
    <source>
        <strain evidence="2 3">MAH-1</strain>
    </source>
</reference>
<feature type="signal peptide" evidence="1">
    <location>
        <begin position="1"/>
        <end position="17"/>
    </location>
</feature>
<name>A0A7Y8Y1U5_9FLAO</name>
<dbReference type="RefSeq" id="WP_176005133.1">
    <property type="nucleotide sequence ID" value="NZ_JABWMI010000006.1"/>
</dbReference>
<organism evidence="2 3">
    <name type="scientific">Flavobacterium agri</name>
    <dbReference type="NCBI Taxonomy" id="2743471"/>
    <lineage>
        <taxon>Bacteria</taxon>
        <taxon>Pseudomonadati</taxon>
        <taxon>Bacteroidota</taxon>
        <taxon>Flavobacteriia</taxon>
        <taxon>Flavobacteriales</taxon>
        <taxon>Flavobacteriaceae</taxon>
        <taxon>Flavobacterium</taxon>
    </lineage>
</organism>
<sequence length="215" mass="23688">MKLWLPILLLVAANAFSQRDTGNNALNIPPIKPPEITAPVVTPPKKDPYYVPPSIKGEPSKTYSLDLDNKINFGAPKPKFENPGDAVAEKINTEGSGGKNFKELRVNKHVGEFRVKSSLITIHYQDTGAFIDGERISVYINDRLVRDLVMTGTRESIDIPLDKGFNKVALKVTDVGTVWPSTITYEVTDDKGKVLTSDTWAADTGIISDMVIFNE</sequence>
<proteinExistence type="predicted"/>
<keyword evidence="3" id="KW-1185">Reference proteome</keyword>
<comment type="caution">
    <text evidence="2">The sequence shown here is derived from an EMBL/GenBank/DDBJ whole genome shotgun (WGS) entry which is preliminary data.</text>
</comment>
<dbReference type="EMBL" id="JACBJI010000002">
    <property type="protein sequence ID" value="NYA70318.1"/>
    <property type="molecule type" value="Genomic_DNA"/>
</dbReference>
<evidence type="ECO:0000313" key="3">
    <source>
        <dbReference type="Proteomes" id="UP000535020"/>
    </source>
</evidence>